<keyword evidence="2" id="KW-1185">Reference proteome</keyword>
<dbReference type="Proteomes" id="UP001193680">
    <property type="component" value="Unassembled WGS sequence"/>
</dbReference>
<name>A0ABS0BW82_9GAMM</name>
<reference evidence="1 2" key="1">
    <citation type="submission" date="2020-11" db="EMBL/GenBank/DDBJ databases">
        <title>Sulfur oxidizing isolate from Hospital Hole Sinkhole.</title>
        <authorList>
            <person name="Scott K.M."/>
        </authorList>
    </citation>
    <scope>NUCLEOTIDE SEQUENCE [LARGE SCALE GENOMIC DNA]</scope>
    <source>
        <strain evidence="1 2">HH1</strain>
    </source>
</reference>
<gene>
    <name evidence="1" type="ORF">H8792_006920</name>
</gene>
<sequence>MLYRIQIIALLLAWPLALPALAYERISVPPVDQSFRYADLQDFRNQLLNSVTARDTESVIRMTTRDIYLSHGGHSGHDDLRQMLKAETYWADLERAIRLGGVFGETEEFRNKAPFYAPYITALENDSPLNPFEVYVVTGQHVRVRSGPGTNHAIIGRLSYEVVRSRQFDKTSMQNLSEQGDHAWLPVEMPQNGQDGWISNRYLYPLAGTRMRFIFDGQRWLIDMIVSGD</sequence>
<comment type="caution">
    <text evidence="1">The sequence shown here is derived from an EMBL/GenBank/DDBJ whole genome shotgun (WGS) entry which is preliminary data.</text>
</comment>
<proteinExistence type="predicted"/>
<protein>
    <submittedName>
        <fullName evidence="1">SH3 domain-containing protein</fullName>
    </submittedName>
</protein>
<dbReference type="RefSeq" id="WP_185978219.1">
    <property type="nucleotide sequence ID" value="NZ_JACBGI020000011.1"/>
</dbReference>
<dbReference type="Gene3D" id="2.30.30.40">
    <property type="entry name" value="SH3 Domains"/>
    <property type="match status" value="1"/>
</dbReference>
<accession>A0ABS0BW82</accession>
<dbReference type="EMBL" id="JACBGI020000011">
    <property type="protein sequence ID" value="MBF6058072.1"/>
    <property type="molecule type" value="Genomic_DNA"/>
</dbReference>
<evidence type="ECO:0000313" key="2">
    <source>
        <dbReference type="Proteomes" id="UP001193680"/>
    </source>
</evidence>
<organism evidence="1 2">
    <name type="scientific">Thiomicrorhabdus heinhorstiae</name>
    <dbReference type="NCBI Taxonomy" id="2748010"/>
    <lineage>
        <taxon>Bacteria</taxon>
        <taxon>Pseudomonadati</taxon>
        <taxon>Pseudomonadota</taxon>
        <taxon>Gammaproteobacteria</taxon>
        <taxon>Thiotrichales</taxon>
        <taxon>Piscirickettsiaceae</taxon>
        <taxon>Thiomicrorhabdus</taxon>
    </lineage>
</organism>
<evidence type="ECO:0000313" key="1">
    <source>
        <dbReference type="EMBL" id="MBF6058072.1"/>
    </source>
</evidence>